<evidence type="ECO:0000313" key="2">
    <source>
        <dbReference type="EMBL" id="EFU40296.1"/>
    </source>
</evidence>
<dbReference type="GeneID" id="97555678"/>
<dbReference type="EMBL" id="ADHJ01000036">
    <property type="protein sequence ID" value="EFU40296.1"/>
    <property type="molecule type" value="Genomic_DNA"/>
</dbReference>
<gene>
    <name evidence="2" type="ORF">PVOR_19389</name>
</gene>
<evidence type="ECO:0000256" key="1">
    <source>
        <dbReference type="SAM" id="Phobius"/>
    </source>
</evidence>
<keyword evidence="1" id="KW-0812">Transmembrane</keyword>
<keyword evidence="1" id="KW-0472">Membrane</keyword>
<keyword evidence="3" id="KW-1185">Reference proteome</keyword>
<reference evidence="2 3" key="1">
    <citation type="journal article" date="2010" name="BMC Genomics">
        <title>Genome sequence of the pattern forming Paenibacillus vortex bacterium reveals potential for thriving in complex environments.</title>
        <authorList>
            <person name="Sirota-Madi A."/>
            <person name="Olender T."/>
            <person name="Helman Y."/>
            <person name="Ingham C."/>
            <person name="Brainis I."/>
            <person name="Roth D."/>
            <person name="Hagi E."/>
            <person name="Brodsky L."/>
            <person name="Leshkowitz D."/>
            <person name="Galatenko V."/>
            <person name="Nikolaev V."/>
            <person name="Mugasimangalam R.C."/>
            <person name="Bransburg-Zabary S."/>
            <person name="Gutnick D.L."/>
            <person name="Lancet D."/>
            <person name="Ben-Jacob E."/>
        </authorList>
    </citation>
    <scope>NUCLEOTIDE SEQUENCE [LARGE SCALE GENOMIC DNA]</scope>
    <source>
        <strain evidence="2 3">V453</strain>
    </source>
</reference>
<comment type="caution">
    <text evidence="2">The sequence shown here is derived from an EMBL/GenBank/DDBJ whole genome shotgun (WGS) entry which is preliminary data.</text>
</comment>
<dbReference type="KEGG" id="pvo:PVOR_19389"/>
<sequence length="58" mass="6152">MGQGTQGKNQKNQQATSNTATLKQLAFIAALLVLIAAGIGLYIAYDDLTSEDNVEIII</sequence>
<dbReference type="RefSeq" id="WP_006210706.1">
    <property type="nucleotide sequence ID" value="NZ_ADHJ01000036.1"/>
</dbReference>
<evidence type="ECO:0000313" key="3">
    <source>
        <dbReference type="Proteomes" id="UP000003094"/>
    </source>
</evidence>
<accession>A0A2R9SSG2</accession>
<dbReference type="Proteomes" id="UP000003094">
    <property type="component" value="Unassembled WGS sequence"/>
</dbReference>
<organism evidence="2 3">
    <name type="scientific">Paenibacillus vortex V453</name>
    <dbReference type="NCBI Taxonomy" id="715225"/>
    <lineage>
        <taxon>Bacteria</taxon>
        <taxon>Bacillati</taxon>
        <taxon>Bacillota</taxon>
        <taxon>Bacilli</taxon>
        <taxon>Bacillales</taxon>
        <taxon>Paenibacillaceae</taxon>
        <taxon>Paenibacillus</taxon>
    </lineage>
</organism>
<name>A0A2R9SSG2_9BACL</name>
<keyword evidence="1" id="KW-1133">Transmembrane helix</keyword>
<protein>
    <submittedName>
        <fullName evidence="2">Uncharacterized protein</fullName>
    </submittedName>
</protein>
<proteinExistence type="predicted"/>
<feature type="transmembrane region" description="Helical" evidence="1">
    <location>
        <begin position="25"/>
        <end position="45"/>
    </location>
</feature>
<dbReference type="AlphaFoldDB" id="A0A2R9SSG2"/>